<evidence type="ECO:0000313" key="2">
    <source>
        <dbReference type="Proteomes" id="UP000596742"/>
    </source>
</evidence>
<keyword evidence="2" id="KW-1185">Reference proteome</keyword>
<gene>
    <name evidence="1" type="ORF">MGAL_10B048370</name>
</gene>
<dbReference type="OrthoDB" id="6137292at2759"/>
<proteinExistence type="predicted"/>
<comment type="caution">
    <text evidence="1">The sequence shown here is derived from an EMBL/GenBank/DDBJ whole genome shotgun (WGS) entry which is preliminary data.</text>
</comment>
<sequence length="237" mass="27697">MDRQLSLKIFQNLCNIFGTEEVVKTRRTIFCVIDSVLQITDSTVVSSGSRAEGLDLKDSDYDQMFVETLFQVYENKSKVSFFENKIPLIMDITDTKPGFTKLKLNNPRYKDILNINQWVKMVQGEAYISSKLFREHDLQHFMISHGLSQSIPDGTYDSVRSFRCKEWITPVHQWFFRSRSSWPDHRLVPSVIEYGVLFVPIGCKESLKEDLEWRISFAMAEKQLIFPFLIPTCYVTH</sequence>
<protein>
    <recommendedName>
        <fullName evidence="3">Mab-21-like nucleotidyltransferase domain-containing protein</fullName>
    </recommendedName>
</protein>
<evidence type="ECO:0000313" key="1">
    <source>
        <dbReference type="EMBL" id="VDI80875.1"/>
    </source>
</evidence>
<organism evidence="1 2">
    <name type="scientific">Mytilus galloprovincialis</name>
    <name type="common">Mediterranean mussel</name>
    <dbReference type="NCBI Taxonomy" id="29158"/>
    <lineage>
        <taxon>Eukaryota</taxon>
        <taxon>Metazoa</taxon>
        <taxon>Spiralia</taxon>
        <taxon>Lophotrochozoa</taxon>
        <taxon>Mollusca</taxon>
        <taxon>Bivalvia</taxon>
        <taxon>Autobranchia</taxon>
        <taxon>Pteriomorphia</taxon>
        <taxon>Mytilida</taxon>
        <taxon>Mytiloidea</taxon>
        <taxon>Mytilidae</taxon>
        <taxon>Mytilinae</taxon>
        <taxon>Mytilus</taxon>
    </lineage>
</organism>
<evidence type="ECO:0008006" key="3">
    <source>
        <dbReference type="Google" id="ProtNLM"/>
    </source>
</evidence>
<name>A0A8B6HM67_MYTGA</name>
<reference evidence="1" key="1">
    <citation type="submission" date="2018-11" db="EMBL/GenBank/DDBJ databases">
        <authorList>
            <person name="Alioto T."/>
            <person name="Alioto T."/>
        </authorList>
    </citation>
    <scope>NUCLEOTIDE SEQUENCE</scope>
</reference>
<dbReference type="Proteomes" id="UP000596742">
    <property type="component" value="Unassembled WGS sequence"/>
</dbReference>
<dbReference type="AlphaFoldDB" id="A0A8B6HM67"/>
<dbReference type="EMBL" id="UYJE01010208">
    <property type="protein sequence ID" value="VDI80875.1"/>
    <property type="molecule type" value="Genomic_DNA"/>
</dbReference>
<accession>A0A8B6HM67</accession>